<evidence type="ECO:0000256" key="9">
    <source>
        <dbReference type="SAM" id="Phobius"/>
    </source>
</evidence>
<gene>
    <name evidence="10" type="ORF">C2S53_000416</name>
</gene>
<keyword evidence="8 9" id="KW-0472">Membrane</keyword>
<dbReference type="PANTHER" id="PTHR22601">
    <property type="entry name" value="ISP4 LIKE PROTEIN"/>
    <property type="match status" value="1"/>
</dbReference>
<keyword evidence="3" id="KW-0813">Transport</keyword>
<comment type="subcellular location">
    <subcellularLocation>
        <location evidence="1">Membrane</location>
        <topology evidence="1">Multi-pass membrane protein</topology>
    </subcellularLocation>
</comment>
<dbReference type="InterPro" id="IPR004813">
    <property type="entry name" value="OPT"/>
</dbReference>
<feature type="transmembrane region" description="Helical" evidence="9">
    <location>
        <begin position="36"/>
        <end position="54"/>
    </location>
</feature>
<evidence type="ECO:0000256" key="5">
    <source>
        <dbReference type="ARBA" id="ARBA00022856"/>
    </source>
</evidence>
<dbReference type="GO" id="GO:0015031">
    <property type="term" value="P:protein transport"/>
    <property type="evidence" value="ECO:0007669"/>
    <property type="project" value="UniProtKB-KW"/>
</dbReference>
<organism evidence="10 11">
    <name type="scientific">Perilla frutescens var. hirtella</name>
    <name type="common">Perilla citriodora</name>
    <name type="synonym">Perilla setoyensis</name>
    <dbReference type="NCBI Taxonomy" id="608512"/>
    <lineage>
        <taxon>Eukaryota</taxon>
        <taxon>Viridiplantae</taxon>
        <taxon>Streptophyta</taxon>
        <taxon>Embryophyta</taxon>
        <taxon>Tracheophyta</taxon>
        <taxon>Spermatophyta</taxon>
        <taxon>Magnoliopsida</taxon>
        <taxon>eudicotyledons</taxon>
        <taxon>Gunneridae</taxon>
        <taxon>Pentapetalae</taxon>
        <taxon>asterids</taxon>
        <taxon>lamiids</taxon>
        <taxon>Lamiales</taxon>
        <taxon>Lamiaceae</taxon>
        <taxon>Nepetoideae</taxon>
        <taxon>Elsholtzieae</taxon>
        <taxon>Perilla</taxon>
    </lineage>
</organism>
<evidence type="ECO:0000256" key="7">
    <source>
        <dbReference type="ARBA" id="ARBA00022989"/>
    </source>
</evidence>
<evidence type="ECO:0000313" key="10">
    <source>
        <dbReference type="EMBL" id="KAH6837947.1"/>
    </source>
</evidence>
<evidence type="ECO:0000256" key="2">
    <source>
        <dbReference type="ARBA" id="ARBA00005484"/>
    </source>
</evidence>
<keyword evidence="7 9" id="KW-1133">Transmembrane helix</keyword>
<dbReference type="EMBL" id="SDAM02000004">
    <property type="protein sequence ID" value="KAH6837947.1"/>
    <property type="molecule type" value="Genomic_DNA"/>
</dbReference>
<comment type="caution">
    <text evidence="10">The sequence shown here is derived from an EMBL/GenBank/DDBJ whole genome shotgun (WGS) entry which is preliminary data.</text>
</comment>
<dbReference type="Proteomes" id="UP001190926">
    <property type="component" value="Unassembled WGS sequence"/>
</dbReference>
<evidence type="ECO:0008006" key="12">
    <source>
        <dbReference type="Google" id="ProtNLM"/>
    </source>
</evidence>
<reference evidence="10 11" key="1">
    <citation type="journal article" date="2021" name="Nat. Commun.">
        <title>Incipient diploidization of the medicinal plant Perilla within 10,000 years.</title>
        <authorList>
            <person name="Zhang Y."/>
            <person name="Shen Q."/>
            <person name="Leng L."/>
            <person name="Zhang D."/>
            <person name="Chen S."/>
            <person name="Shi Y."/>
            <person name="Ning Z."/>
            <person name="Chen S."/>
        </authorList>
    </citation>
    <scope>NUCLEOTIDE SEQUENCE [LARGE SCALE GENOMIC DNA]</scope>
    <source>
        <strain evidence="11">cv. PC099</strain>
    </source>
</reference>
<keyword evidence="11" id="KW-1185">Reference proteome</keyword>
<name>A0AAD4JQ41_PERFH</name>
<keyword evidence="6" id="KW-0653">Protein transport</keyword>
<protein>
    <recommendedName>
        <fullName evidence="12">Oligopeptide transporter</fullName>
    </recommendedName>
</protein>
<evidence type="ECO:0000256" key="3">
    <source>
        <dbReference type="ARBA" id="ARBA00022448"/>
    </source>
</evidence>
<proteinExistence type="inferred from homology"/>
<dbReference type="InterPro" id="IPR004648">
    <property type="entry name" value="Oligpept_transpt"/>
</dbReference>
<evidence type="ECO:0000256" key="8">
    <source>
        <dbReference type="ARBA" id="ARBA00023136"/>
    </source>
</evidence>
<evidence type="ECO:0000313" key="11">
    <source>
        <dbReference type="Proteomes" id="UP001190926"/>
    </source>
</evidence>
<accession>A0AAD4JQ41</accession>
<keyword evidence="4 9" id="KW-0812">Transmembrane</keyword>
<keyword evidence="5" id="KW-0571">Peptide transport</keyword>
<comment type="similarity">
    <text evidence="2">Belongs to the oligopeptide OPT transporter (TC 2.A.67.1) family.</text>
</comment>
<evidence type="ECO:0000256" key="4">
    <source>
        <dbReference type="ARBA" id="ARBA00022692"/>
    </source>
</evidence>
<dbReference type="AlphaFoldDB" id="A0AAD4JQ41"/>
<evidence type="ECO:0000256" key="6">
    <source>
        <dbReference type="ARBA" id="ARBA00022927"/>
    </source>
</evidence>
<sequence length="140" mass="15751">MHAGMCNRRAAERKAARPVERWRTVDENEDDEAPVWTFRVMVLGCVSFVFLLVVNKYLVKETCECVVGMALTIVVVYPLGYIMGKIIPKRMVYYPTFGLEFSINDGPFGFKEYAVISIFANLGATIGGLTSSSIDDLYYI</sequence>
<evidence type="ECO:0000256" key="1">
    <source>
        <dbReference type="ARBA" id="ARBA00004141"/>
    </source>
</evidence>
<dbReference type="Pfam" id="PF03169">
    <property type="entry name" value="OPT"/>
    <property type="match status" value="1"/>
</dbReference>
<dbReference type="GO" id="GO:0016020">
    <property type="term" value="C:membrane"/>
    <property type="evidence" value="ECO:0007669"/>
    <property type="project" value="UniProtKB-SubCell"/>
</dbReference>
<feature type="transmembrane region" description="Helical" evidence="9">
    <location>
        <begin position="66"/>
        <end position="84"/>
    </location>
</feature>
<dbReference type="GO" id="GO:0035673">
    <property type="term" value="F:oligopeptide transmembrane transporter activity"/>
    <property type="evidence" value="ECO:0007669"/>
    <property type="project" value="InterPro"/>
</dbReference>